<dbReference type="AlphaFoldDB" id="A0A085NIZ8"/>
<gene>
    <name evidence="2" type="ORF">M514_18316</name>
</gene>
<proteinExistence type="predicted"/>
<dbReference type="Proteomes" id="UP000030758">
    <property type="component" value="Unassembled WGS sequence"/>
</dbReference>
<accession>A0A085NIZ8</accession>
<dbReference type="EMBL" id="KL367495">
    <property type="protein sequence ID" value="KFD69444.1"/>
    <property type="molecule type" value="Genomic_DNA"/>
</dbReference>
<protein>
    <submittedName>
        <fullName evidence="2">Uncharacterized protein</fullName>
    </submittedName>
</protein>
<evidence type="ECO:0000313" key="2">
    <source>
        <dbReference type="EMBL" id="KFD69444.1"/>
    </source>
</evidence>
<organism evidence="2">
    <name type="scientific">Trichuris suis</name>
    <name type="common">pig whipworm</name>
    <dbReference type="NCBI Taxonomy" id="68888"/>
    <lineage>
        <taxon>Eukaryota</taxon>
        <taxon>Metazoa</taxon>
        <taxon>Ecdysozoa</taxon>
        <taxon>Nematoda</taxon>
        <taxon>Enoplea</taxon>
        <taxon>Dorylaimia</taxon>
        <taxon>Trichinellida</taxon>
        <taxon>Trichuridae</taxon>
        <taxon>Trichuris</taxon>
    </lineage>
</organism>
<feature type="region of interest" description="Disordered" evidence="1">
    <location>
        <begin position="59"/>
        <end position="78"/>
    </location>
</feature>
<evidence type="ECO:0000256" key="1">
    <source>
        <dbReference type="SAM" id="MobiDB-lite"/>
    </source>
</evidence>
<name>A0A085NIZ8_9BILA</name>
<reference evidence="2" key="1">
    <citation type="journal article" date="2014" name="Nat. Genet.">
        <title>Genome and transcriptome of the porcine whipworm Trichuris suis.</title>
        <authorList>
            <person name="Jex A.R."/>
            <person name="Nejsum P."/>
            <person name="Schwarz E.M."/>
            <person name="Hu L."/>
            <person name="Young N.D."/>
            <person name="Hall R.S."/>
            <person name="Korhonen P.K."/>
            <person name="Liao S."/>
            <person name="Thamsborg S."/>
            <person name="Xia J."/>
            <person name="Xu P."/>
            <person name="Wang S."/>
            <person name="Scheerlinck J.P."/>
            <person name="Hofmann A."/>
            <person name="Sternberg P.W."/>
            <person name="Wang J."/>
            <person name="Gasser R.B."/>
        </authorList>
    </citation>
    <scope>NUCLEOTIDE SEQUENCE [LARGE SCALE GENOMIC DNA]</scope>
    <source>
        <strain evidence="2">DCEP-RM93F</strain>
    </source>
</reference>
<feature type="region of interest" description="Disordered" evidence="1">
    <location>
        <begin position="87"/>
        <end position="116"/>
    </location>
</feature>
<feature type="region of interest" description="Disordered" evidence="1">
    <location>
        <begin position="1"/>
        <end position="22"/>
    </location>
</feature>
<sequence>MDGLASEQLRQKPISAEAQHNEMESHIQWRVSKSRATFININAKLLGLSWARHQREVCRSPGRPSCLQAPPSDRLRHGPQLSALTLSRRALVPPRQSDGGASAQPTERGGDTTTNE</sequence>